<dbReference type="SUPFAM" id="SSF53187">
    <property type="entry name" value="Zn-dependent exopeptidases"/>
    <property type="match status" value="1"/>
</dbReference>
<dbReference type="PANTHER" id="PTHR32494">
    <property type="entry name" value="ALLANTOATE DEIMINASE-RELATED"/>
    <property type="match status" value="1"/>
</dbReference>
<dbReference type="EMBL" id="CP022437">
    <property type="protein sequence ID" value="ASN05362.1"/>
    <property type="molecule type" value="Genomic_DNA"/>
</dbReference>
<dbReference type="PANTHER" id="PTHR32494:SF5">
    <property type="entry name" value="ALLANTOATE AMIDOHYDROLASE"/>
    <property type="match status" value="1"/>
</dbReference>
<feature type="binding site" evidence="3">
    <location>
        <position position="191"/>
    </location>
    <ligand>
        <name>Zn(2+)</name>
        <dbReference type="ChEBI" id="CHEBI:29105"/>
        <label>1</label>
    </ligand>
</feature>
<dbReference type="Proteomes" id="UP000204391">
    <property type="component" value="Chromosome"/>
</dbReference>
<dbReference type="Gene3D" id="3.40.630.10">
    <property type="entry name" value="Zn peptidases"/>
    <property type="match status" value="1"/>
</dbReference>
<dbReference type="NCBIfam" id="NF006771">
    <property type="entry name" value="PRK09290.1-5"/>
    <property type="match status" value="1"/>
</dbReference>
<feature type="binding site" evidence="3">
    <location>
        <position position="95"/>
    </location>
    <ligand>
        <name>Zn(2+)</name>
        <dbReference type="ChEBI" id="CHEBI:29105"/>
        <label>1</label>
    </ligand>
</feature>
<sequence length="410" mass="45892">MGKSLSVNLSRLKSTFEMSNKIGGTKNGGIHRLTFTEEDKQMRDIFVQWMKDSGLKVRVDDFGNIYGKREGKNKNADSVMIGSHLDSMPMAGRYDGILGVLASLEVVRTLNDHNIETERSIEIVNFTNEEGERFKPNMLGSGGITGKHDKEFIYNVKDYEGITFLEGLKEIDYLGSKNNRASHVAYFIELHIEQGPFLEANKKVIGVVDGVKGSSRFKLSIKGVSSHGAFPNDFRNDALIAASEIALVIDNQPDIFQDNLTTSIGVFEVYPSVQSQTSENVEMTFDVRHLNGNIKRKAINNIKQSIEEIANKKGVEVKLEQTWDANGQNFSKKVIEMVKDGAESYQYPYQYITSSPLHDASYIADIAETGMIFVPCEKGLSHREEEYVSFEDIEKGVNVLLYATQKLANL</sequence>
<comment type="similarity">
    <text evidence="1">Belongs to the peptidase M20 family.</text>
</comment>
<evidence type="ECO:0000313" key="6">
    <source>
        <dbReference type="Proteomes" id="UP000204391"/>
    </source>
</evidence>
<comment type="cofactor">
    <cofactor evidence="3">
        <name>Zn(2+)</name>
        <dbReference type="ChEBI" id="CHEBI:29105"/>
    </cofactor>
    <text evidence="3">Binds 2 Zn(2+) ions per subunit.</text>
</comment>
<dbReference type="InterPro" id="IPR036264">
    <property type="entry name" value="Bact_exopeptidase_dim_dom"/>
</dbReference>
<evidence type="ECO:0000259" key="4">
    <source>
        <dbReference type="Pfam" id="PF07687"/>
    </source>
</evidence>
<name>A0A221MCL5_9BACI</name>
<dbReference type="AlphaFoldDB" id="A0A221MCL5"/>
<keyword evidence="3" id="KW-0862">Zinc</keyword>
<dbReference type="CDD" id="cd03884">
    <property type="entry name" value="M20_bAS"/>
    <property type="match status" value="1"/>
</dbReference>
<dbReference type="InterPro" id="IPR002933">
    <property type="entry name" value="Peptidase_M20"/>
</dbReference>
<dbReference type="KEGG" id="vne:CFK40_10225"/>
<feature type="domain" description="Peptidase M20 dimerisation" evidence="4">
    <location>
        <begin position="210"/>
        <end position="311"/>
    </location>
</feature>
<protein>
    <submittedName>
        <fullName evidence="5">Zn-dependent hydrolase</fullName>
    </submittedName>
</protein>
<feature type="binding site" evidence="3">
    <location>
        <position position="95"/>
    </location>
    <ligand>
        <name>Zn(2+)</name>
        <dbReference type="ChEBI" id="CHEBI:29105"/>
        <label>2</label>
    </ligand>
</feature>
<feature type="binding site" evidence="3">
    <location>
        <position position="130"/>
    </location>
    <ligand>
        <name>Zn(2+)</name>
        <dbReference type="ChEBI" id="CHEBI:29105"/>
        <label>2</label>
    </ligand>
</feature>
<accession>A0A221MCL5</accession>
<evidence type="ECO:0000256" key="3">
    <source>
        <dbReference type="PIRSR" id="PIRSR001235-1"/>
    </source>
</evidence>
<dbReference type="GO" id="GO:0046872">
    <property type="term" value="F:metal ion binding"/>
    <property type="evidence" value="ECO:0007669"/>
    <property type="project" value="UniProtKB-KW"/>
</dbReference>
<dbReference type="SUPFAM" id="SSF55031">
    <property type="entry name" value="Bacterial exopeptidase dimerisation domain"/>
    <property type="match status" value="1"/>
</dbReference>
<gene>
    <name evidence="5" type="ORF">CFK40_10225</name>
</gene>
<proteinExistence type="inferred from homology"/>
<reference evidence="5 6" key="1">
    <citation type="journal article" date="2003" name="Int. J. Syst. Evol. Microbiol.">
        <title>Virgibacillus carmonensis sp. nov., Virgibacillus necropolis sp. nov. and Virgibacillus picturae sp. nov., three novel species isolated from deteriorated mural paintings, transfer of the species of the genus salibacillus to Virgibacillus, as Virgibacillus marismortui comb. nov. and Virgibacillus salexigens comb. nov., and emended description of the genus Virgibacillus.</title>
        <authorList>
            <person name="Heyrman J."/>
            <person name="Logan N.A."/>
            <person name="Busse H.J."/>
            <person name="Balcaen A."/>
            <person name="Lebbe L."/>
            <person name="Rodriguez-Diaz M."/>
            <person name="Swings J."/>
            <person name="De Vos P."/>
        </authorList>
    </citation>
    <scope>NUCLEOTIDE SEQUENCE [LARGE SCALE GENOMIC DNA]</scope>
    <source>
        <strain evidence="5 6">LMG 19488</strain>
    </source>
</reference>
<dbReference type="Pfam" id="PF01546">
    <property type="entry name" value="Peptidase_M20"/>
    <property type="match status" value="1"/>
</dbReference>
<dbReference type="OrthoDB" id="9808195at2"/>
<evidence type="ECO:0000313" key="5">
    <source>
        <dbReference type="EMBL" id="ASN05362.1"/>
    </source>
</evidence>
<dbReference type="NCBIfam" id="TIGR01879">
    <property type="entry name" value="hydantase"/>
    <property type="match status" value="1"/>
</dbReference>
<dbReference type="Pfam" id="PF07687">
    <property type="entry name" value="M20_dimer"/>
    <property type="match status" value="1"/>
</dbReference>
<keyword evidence="6" id="KW-1185">Reference proteome</keyword>
<organism evidence="5 6">
    <name type="scientific">Virgibacillus necropolis</name>
    <dbReference type="NCBI Taxonomy" id="163877"/>
    <lineage>
        <taxon>Bacteria</taxon>
        <taxon>Bacillati</taxon>
        <taxon>Bacillota</taxon>
        <taxon>Bacilli</taxon>
        <taxon>Bacillales</taxon>
        <taxon>Bacillaceae</taxon>
        <taxon>Virgibacillus</taxon>
    </lineage>
</organism>
<dbReference type="InterPro" id="IPR011650">
    <property type="entry name" value="Peptidase_M20_dimer"/>
</dbReference>
<feature type="binding site" evidence="3">
    <location>
        <position position="382"/>
    </location>
    <ligand>
        <name>Zn(2+)</name>
        <dbReference type="ChEBI" id="CHEBI:29105"/>
        <label>2</label>
    </ligand>
</feature>
<keyword evidence="3" id="KW-0479">Metal-binding</keyword>
<keyword evidence="2 5" id="KW-0378">Hydrolase</keyword>
<dbReference type="RefSeq" id="WP_089532212.1">
    <property type="nucleotide sequence ID" value="NZ_CP022437.1"/>
</dbReference>
<feature type="binding site" evidence="3">
    <location>
        <position position="84"/>
    </location>
    <ligand>
        <name>Zn(2+)</name>
        <dbReference type="ChEBI" id="CHEBI:29105"/>
        <label>1</label>
    </ligand>
</feature>
<evidence type="ECO:0000256" key="2">
    <source>
        <dbReference type="ARBA" id="ARBA00022801"/>
    </source>
</evidence>
<dbReference type="GO" id="GO:0016813">
    <property type="term" value="F:hydrolase activity, acting on carbon-nitrogen (but not peptide) bonds, in linear amidines"/>
    <property type="evidence" value="ECO:0007669"/>
    <property type="project" value="InterPro"/>
</dbReference>
<dbReference type="PIRSF" id="PIRSF001235">
    <property type="entry name" value="Amidase_carbamoylase"/>
    <property type="match status" value="1"/>
</dbReference>
<dbReference type="InterPro" id="IPR010158">
    <property type="entry name" value="Amidase_Cbmase"/>
</dbReference>
<evidence type="ECO:0000256" key="1">
    <source>
        <dbReference type="ARBA" id="ARBA00006153"/>
    </source>
</evidence>
<dbReference type="Gene3D" id="3.30.70.360">
    <property type="match status" value="1"/>
</dbReference>